<dbReference type="GO" id="GO:0019888">
    <property type="term" value="F:protein phosphatase regulator activity"/>
    <property type="evidence" value="ECO:0007669"/>
    <property type="project" value="TreeGrafter"/>
</dbReference>
<dbReference type="InterPro" id="IPR054573">
    <property type="entry name" value="PP2A/SF3B1-like_HEAT"/>
</dbReference>
<dbReference type="PANTHER" id="PTHR10648">
    <property type="entry name" value="SERINE/THREONINE-PROTEIN PHOSPHATASE PP2A 65 KDA REGULATORY SUBUNIT"/>
    <property type="match status" value="1"/>
</dbReference>
<feature type="repeat" description="HEAT" evidence="3">
    <location>
        <begin position="175"/>
        <end position="213"/>
    </location>
</feature>
<dbReference type="GO" id="GO:0000159">
    <property type="term" value="C:protein phosphatase type 2A complex"/>
    <property type="evidence" value="ECO:0007669"/>
    <property type="project" value="TreeGrafter"/>
</dbReference>
<dbReference type="PANTHER" id="PTHR10648:SF4">
    <property type="entry name" value="PROTEIN PHOSPHATASE 2 (FORMERLY 2A), REGULATORY SUBUNIT A, BETA ISOFORM-RELATED"/>
    <property type="match status" value="1"/>
</dbReference>
<dbReference type="GO" id="GO:0005634">
    <property type="term" value="C:nucleus"/>
    <property type="evidence" value="ECO:0007669"/>
    <property type="project" value="TreeGrafter"/>
</dbReference>
<dbReference type="InterPro" id="IPR011989">
    <property type="entry name" value="ARM-like"/>
</dbReference>
<dbReference type="InterPro" id="IPR021133">
    <property type="entry name" value="HEAT_type_2"/>
</dbReference>
<evidence type="ECO:0000313" key="6">
    <source>
        <dbReference type="EMBL" id="PHT47184.1"/>
    </source>
</evidence>
<dbReference type="OrthoDB" id="340346at2759"/>
<dbReference type="PROSITE" id="PS50077">
    <property type="entry name" value="HEAT_REPEAT"/>
    <property type="match status" value="5"/>
</dbReference>
<evidence type="ECO:0000259" key="5">
    <source>
        <dbReference type="Pfam" id="PF22956"/>
    </source>
</evidence>
<dbReference type="Pfam" id="PF22646">
    <property type="entry name" value="PPP2R1A-like_HEAT"/>
    <property type="match status" value="1"/>
</dbReference>
<evidence type="ECO:0000259" key="4">
    <source>
        <dbReference type="Pfam" id="PF22646"/>
    </source>
</evidence>
<comment type="similarity">
    <text evidence="2">Belongs to the phosphatase 2A regulatory subunit A family.</text>
</comment>
<dbReference type="Proteomes" id="UP000224567">
    <property type="component" value="Unassembled WGS sequence"/>
</dbReference>
<dbReference type="GO" id="GO:0005829">
    <property type="term" value="C:cytosol"/>
    <property type="evidence" value="ECO:0007669"/>
    <property type="project" value="TreeGrafter"/>
</dbReference>
<dbReference type="EMBL" id="MLFT02000005">
    <property type="protein sequence ID" value="PHT47184.1"/>
    <property type="molecule type" value="Genomic_DNA"/>
</dbReference>
<dbReference type="Pfam" id="PF22956">
    <property type="entry name" value="VPS15-like_hel"/>
    <property type="match status" value="1"/>
</dbReference>
<sequence length="618" mass="69532">MDKLSDIAQTLGAERTRRELIPFLTENTDHDDNEVLLRMIEQLKLFIPYVGGVEHASVLLPPLENLCIAREASIRDKAVKALCKIGRKMNEPDLIESFIPMLERLAAGVWFTGRISSCGLFHTAYPHAPEPVKNELRTLYRQLCDDETPSVRMAAAKNLEKFAETIEELHLMNYIMPMTKHLLQNDHDSVRSLAVKSCIALRKLLEPSVFKTEFLRIMLQSVQDTAWRVRGMVADQFLQLCDALGPDLTRVVKFERDGGLFQVYICLVEDNVVEVRTTGAGKVTKFCQRVSPETTVQYILPHVKALSLDSSHHVRTALSSDIVGLAPIIGKVSWPVWLLELHEKPVSAYALTCFGKSNLFLVNHIAKRNLLSLYSLLQDATVQHLLPIFHSLLKDSSSEVRWNIISKLDQIYQVIGIELICRTVLVNILELTEVRHSWWIRHAIIEFIPIMASHVGPSIYNDVVGALCIQWLTDKVCAVREAAVQNLKRLAEIFGREWASENIIPQVLNMVNDQYYLYRMNGLDALLKLAPVMGSEITCSQFLPVILAASKDSVPNCRSYVAKVLKPLASVVDQSAVEESIRPCLNELRADIDREVVDCANEALQAIAQVNGRRGQGS</sequence>
<dbReference type="InterPro" id="IPR016024">
    <property type="entry name" value="ARM-type_fold"/>
</dbReference>
<feature type="repeat" description="HEAT" evidence="3">
    <location>
        <begin position="385"/>
        <end position="423"/>
    </location>
</feature>
<reference evidence="7" key="2">
    <citation type="journal article" date="2017" name="J. Anim. Genet.">
        <title>Multiple reference genome sequences of hot pepper reveal the massive evolution of plant disease resistance genes by retroduplication.</title>
        <authorList>
            <person name="Kim S."/>
            <person name="Park J."/>
            <person name="Yeom S.-I."/>
            <person name="Kim Y.-M."/>
            <person name="Seo E."/>
            <person name="Kim K.-T."/>
            <person name="Kim M.-S."/>
            <person name="Lee J.M."/>
            <person name="Cheong K."/>
            <person name="Shin H.-S."/>
            <person name="Kim S.-B."/>
            <person name="Han K."/>
            <person name="Lee J."/>
            <person name="Park M."/>
            <person name="Lee H.-A."/>
            <person name="Lee H.-Y."/>
            <person name="Lee Y."/>
            <person name="Oh S."/>
            <person name="Lee J.H."/>
            <person name="Choi E."/>
            <person name="Choi E."/>
            <person name="Lee S.E."/>
            <person name="Jeon J."/>
            <person name="Kim H."/>
            <person name="Choi G."/>
            <person name="Song H."/>
            <person name="Lee J."/>
            <person name="Lee S.-C."/>
            <person name="Kwon J.-K."/>
            <person name="Lee H.-Y."/>
            <person name="Koo N."/>
            <person name="Hong Y."/>
            <person name="Kim R.W."/>
            <person name="Kang W.-H."/>
            <person name="Huh J.H."/>
            <person name="Kang B.-C."/>
            <person name="Yang T.-J."/>
            <person name="Lee Y.-H."/>
            <person name="Bennetzen J.L."/>
            <person name="Choi D."/>
        </authorList>
    </citation>
    <scope>NUCLEOTIDE SEQUENCE [LARGE SCALE GENOMIC DNA]</scope>
    <source>
        <strain evidence="7">cv. PBC81</strain>
    </source>
</reference>
<dbReference type="InterPro" id="IPR051023">
    <property type="entry name" value="PP2A_Regulatory_Subunit_A"/>
</dbReference>
<feature type="domain" description="Phosphatase PP2A regulatory subunit A/Splicing factor 3B subunit 1-like HEAT repeat" evidence="4">
    <location>
        <begin position="260"/>
        <end position="330"/>
    </location>
</feature>
<protein>
    <recommendedName>
        <fullName evidence="8">Serine/threonine-protein phosphatase 2A 65 kDa regulatory subunit A beta</fullName>
    </recommendedName>
</protein>
<accession>A0A2G2WPK5</accession>
<evidence type="ECO:0000256" key="3">
    <source>
        <dbReference type="PROSITE-ProRule" id="PRU00103"/>
    </source>
</evidence>
<evidence type="ECO:0000313" key="7">
    <source>
        <dbReference type="Proteomes" id="UP000224567"/>
    </source>
</evidence>
<dbReference type="Pfam" id="PF02985">
    <property type="entry name" value="HEAT"/>
    <property type="match status" value="1"/>
</dbReference>
<reference evidence="6 7" key="1">
    <citation type="journal article" date="2017" name="Genome Biol.">
        <title>New reference genome sequences of hot pepper reveal the massive evolution of plant disease-resistance genes by retroduplication.</title>
        <authorList>
            <person name="Kim S."/>
            <person name="Park J."/>
            <person name="Yeom S.I."/>
            <person name="Kim Y.M."/>
            <person name="Seo E."/>
            <person name="Kim K.T."/>
            <person name="Kim M.S."/>
            <person name="Lee J.M."/>
            <person name="Cheong K."/>
            <person name="Shin H.S."/>
            <person name="Kim S.B."/>
            <person name="Han K."/>
            <person name="Lee J."/>
            <person name="Park M."/>
            <person name="Lee H.A."/>
            <person name="Lee H.Y."/>
            <person name="Lee Y."/>
            <person name="Oh S."/>
            <person name="Lee J.H."/>
            <person name="Choi E."/>
            <person name="Choi E."/>
            <person name="Lee S.E."/>
            <person name="Jeon J."/>
            <person name="Kim H."/>
            <person name="Choi G."/>
            <person name="Song H."/>
            <person name="Lee J."/>
            <person name="Lee S.C."/>
            <person name="Kwon J.K."/>
            <person name="Lee H.Y."/>
            <person name="Koo N."/>
            <person name="Hong Y."/>
            <person name="Kim R.W."/>
            <person name="Kang W.H."/>
            <person name="Huh J.H."/>
            <person name="Kang B.C."/>
            <person name="Yang T.J."/>
            <person name="Lee Y.H."/>
            <person name="Bennetzen J.L."/>
            <person name="Choi D."/>
        </authorList>
    </citation>
    <scope>NUCLEOTIDE SEQUENCE [LARGE SCALE GENOMIC DNA]</scope>
    <source>
        <strain evidence="7">cv. PBC81</strain>
    </source>
</reference>
<dbReference type="STRING" id="33114.A0A2G2WPK5"/>
<feature type="domain" description="Phosphatase 2A Regulatory Subunit A helical" evidence="5">
    <location>
        <begin position="465"/>
        <end position="578"/>
    </location>
</feature>
<comment type="caution">
    <text evidence="6">The sequence shown here is derived from an EMBL/GenBank/DDBJ whole genome shotgun (WGS) entry which is preliminary data.</text>
</comment>
<feature type="repeat" description="HEAT" evidence="3">
    <location>
        <begin position="503"/>
        <end position="541"/>
    </location>
</feature>
<gene>
    <name evidence="6" type="ORF">CQW23_11392</name>
</gene>
<evidence type="ECO:0008006" key="8">
    <source>
        <dbReference type="Google" id="ProtNLM"/>
    </source>
</evidence>
<dbReference type="Gene3D" id="1.25.10.10">
    <property type="entry name" value="Leucine-rich Repeat Variant"/>
    <property type="match status" value="1"/>
</dbReference>
<dbReference type="AlphaFoldDB" id="A0A2G2WPK5"/>
<organism evidence="6 7">
    <name type="scientific">Capsicum baccatum</name>
    <name type="common">Peruvian pepper</name>
    <dbReference type="NCBI Taxonomy" id="33114"/>
    <lineage>
        <taxon>Eukaryota</taxon>
        <taxon>Viridiplantae</taxon>
        <taxon>Streptophyta</taxon>
        <taxon>Embryophyta</taxon>
        <taxon>Tracheophyta</taxon>
        <taxon>Spermatophyta</taxon>
        <taxon>Magnoliopsida</taxon>
        <taxon>eudicotyledons</taxon>
        <taxon>Gunneridae</taxon>
        <taxon>Pentapetalae</taxon>
        <taxon>asterids</taxon>
        <taxon>lamiids</taxon>
        <taxon>Solanales</taxon>
        <taxon>Solanaceae</taxon>
        <taxon>Solanoideae</taxon>
        <taxon>Capsiceae</taxon>
        <taxon>Capsicum</taxon>
    </lineage>
</organism>
<feature type="repeat" description="HEAT" evidence="3">
    <location>
        <begin position="542"/>
        <end position="580"/>
    </location>
</feature>
<dbReference type="InterPro" id="IPR000357">
    <property type="entry name" value="HEAT"/>
</dbReference>
<keyword evidence="1" id="KW-0677">Repeat</keyword>
<dbReference type="SUPFAM" id="SSF48371">
    <property type="entry name" value="ARM repeat"/>
    <property type="match status" value="1"/>
</dbReference>
<evidence type="ECO:0000256" key="1">
    <source>
        <dbReference type="ARBA" id="ARBA00022737"/>
    </source>
</evidence>
<proteinExistence type="inferred from homology"/>
<keyword evidence="7" id="KW-1185">Reference proteome</keyword>
<dbReference type="InterPro" id="IPR055231">
    <property type="entry name" value="2AA_helical"/>
</dbReference>
<feature type="repeat" description="HEAT" evidence="3">
    <location>
        <begin position="136"/>
        <end position="174"/>
    </location>
</feature>
<name>A0A2G2WPK5_CAPBA</name>
<evidence type="ECO:0000256" key="2">
    <source>
        <dbReference type="ARBA" id="ARBA00038332"/>
    </source>
</evidence>